<gene>
    <name evidence="2" type="ORF">SUBVAR_07005</name>
</gene>
<keyword evidence="3" id="KW-1185">Reference proteome</keyword>
<dbReference type="Pfam" id="PF06252">
    <property type="entry name" value="GemA"/>
    <property type="match status" value="1"/>
</dbReference>
<accession>D1PRH6</accession>
<proteinExistence type="predicted"/>
<sequence length="156" mass="16999">MPNINNYQIRKIYAIGGALGMRGADRQDALHDLVNSMTGKASVKELTYAEACRVIGELEARQGTPPPRKGGRPLRKTAPGRVSEGQQRKIWALMYQLAEASPSTAQLGDRLCAIIKKSLGVEAFPSAPFAWVDYKGANKVIEALKGYVSNAQKRRG</sequence>
<dbReference type="EMBL" id="ACBY02000060">
    <property type="protein sequence ID" value="EFB74702.1"/>
    <property type="molecule type" value="Genomic_DNA"/>
</dbReference>
<dbReference type="eggNOG" id="ENOG5032SCV">
    <property type="taxonomic scope" value="Bacteria"/>
</dbReference>
<evidence type="ECO:0008006" key="4">
    <source>
        <dbReference type="Google" id="ProtNLM"/>
    </source>
</evidence>
<protein>
    <recommendedName>
        <fullName evidence="4">Regulatory protein GemA</fullName>
    </recommendedName>
</protein>
<reference evidence="2" key="1">
    <citation type="submission" date="2009-12" db="EMBL/GenBank/DDBJ databases">
        <authorList>
            <person name="Weinstock G."/>
            <person name="Sodergren E."/>
            <person name="Clifton S."/>
            <person name="Fulton L."/>
            <person name="Fulton B."/>
            <person name="Courtney L."/>
            <person name="Fronick C."/>
            <person name="Harrison M."/>
            <person name="Strong C."/>
            <person name="Farmer C."/>
            <person name="Delahaunty K."/>
            <person name="Markovic C."/>
            <person name="Hall O."/>
            <person name="Minx P."/>
            <person name="Tomlinson C."/>
            <person name="Mitreva M."/>
            <person name="Nelson J."/>
            <person name="Hou S."/>
            <person name="Wollam A."/>
            <person name="Pepin K.H."/>
            <person name="Johnson M."/>
            <person name="Bhonagiri V."/>
            <person name="Nash W.E."/>
            <person name="Warren W."/>
            <person name="Chinwalla A."/>
            <person name="Mardis E.R."/>
            <person name="Wilson R.K."/>
        </authorList>
    </citation>
    <scope>NUCLEOTIDE SEQUENCE [LARGE SCALE GENOMIC DNA]</scope>
    <source>
        <strain evidence="2">DSM 15176</strain>
    </source>
</reference>
<dbReference type="OrthoDB" id="1853139at2"/>
<evidence type="ECO:0000313" key="3">
    <source>
        <dbReference type="Proteomes" id="UP000003438"/>
    </source>
</evidence>
<feature type="region of interest" description="Disordered" evidence="1">
    <location>
        <begin position="59"/>
        <end position="85"/>
    </location>
</feature>
<dbReference type="InterPro" id="IPR009363">
    <property type="entry name" value="Phage_Mu_Gp16"/>
</dbReference>
<evidence type="ECO:0000313" key="2">
    <source>
        <dbReference type="EMBL" id="EFB74702.1"/>
    </source>
</evidence>
<comment type="caution">
    <text evidence="2">The sequence shown here is derived from an EMBL/GenBank/DDBJ whole genome shotgun (WGS) entry which is preliminary data.</text>
</comment>
<dbReference type="AlphaFoldDB" id="D1PRH6"/>
<dbReference type="STRING" id="411471.SUBVAR_07005"/>
<evidence type="ECO:0000256" key="1">
    <source>
        <dbReference type="SAM" id="MobiDB-lite"/>
    </source>
</evidence>
<dbReference type="RefSeq" id="WP_007048354.1">
    <property type="nucleotide sequence ID" value="NZ_GG704771.1"/>
</dbReference>
<name>D1PRH6_9FIRM</name>
<dbReference type="Proteomes" id="UP000003438">
    <property type="component" value="Unassembled WGS sequence"/>
</dbReference>
<organism evidence="2 3">
    <name type="scientific">Subdoligranulum variabile DSM 15176</name>
    <dbReference type="NCBI Taxonomy" id="411471"/>
    <lineage>
        <taxon>Bacteria</taxon>
        <taxon>Bacillati</taxon>
        <taxon>Bacillota</taxon>
        <taxon>Clostridia</taxon>
        <taxon>Eubacteriales</taxon>
        <taxon>Oscillospiraceae</taxon>
        <taxon>Subdoligranulum</taxon>
    </lineage>
</organism>
<dbReference type="HOGENOM" id="CLU_130300_0_0_9"/>